<dbReference type="PRINTS" id="PR00625">
    <property type="entry name" value="JDOMAIN"/>
</dbReference>
<keyword evidence="1" id="KW-0479">Metal-binding</keyword>
<dbReference type="PANTHER" id="PTHR44029:SF1">
    <property type="entry name" value="DNAJ HOMOLOG SUBFAMILY C MEMBER 21"/>
    <property type="match status" value="1"/>
</dbReference>
<keyword evidence="7" id="KW-1185">Reference proteome</keyword>
<feature type="compositionally biased region" description="Low complexity" evidence="4">
    <location>
        <begin position="470"/>
        <end position="479"/>
    </location>
</feature>
<feature type="compositionally biased region" description="Basic and acidic residues" evidence="4">
    <location>
        <begin position="539"/>
        <end position="548"/>
    </location>
</feature>
<dbReference type="Gene3D" id="3.30.160.60">
    <property type="entry name" value="Classic Zinc Finger"/>
    <property type="match status" value="1"/>
</dbReference>
<reference evidence="6" key="2">
    <citation type="submission" date="2021-01" db="EMBL/GenBank/DDBJ databases">
        <authorList>
            <person name="Schikora-Tamarit M.A."/>
        </authorList>
    </citation>
    <scope>NUCLEOTIDE SEQUENCE</scope>
    <source>
        <strain evidence="6">CBS2887</strain>
    </source>
</reference>
<dbReference type="GO" id="GO:0008270">
    <property type="term" value="F:zinc ion binding"/>
    <property type="evidence" value="ECO:0007669"/>
    <property type="project" value="UniProtKB-KW"/>
</dbReference>
<dbReference type="PROSITE" id="PS00028">
    <property type="entry name" value="ZINC_FINGER_C2H2_1"/>
    <property type="match status" value="2"/>
</dbReference>
<dbReference type="EMBL" id="JAEUBG010000615">
    <property type="protein sequence ID" value="KAH3687795.1"/>
    <property type="molecule type" value="Genomic_DNA"/>
</dbReference>
<feature type="compositionally biased region" description="Basic residues" evidence="4">
    <location>
        <begin position="528"/>
        <end position="538"/>
    </location>
</feature>
<dbReference type="InterPro" id="IPR036869">
    <property type="entry name" value="J_dom_sf"/>
</dbReference>
<dbReference type="InterPro" id="IPR054076">
    <property type="entry name" value="ZUO1-like_ZHD"/>
</dbReference>
<feature type="domain" description="J" evidence="5">
    <location>
        <begin position="4"/>
        <end position="70"/>
    </location>
</feature>
<dbReference type="OrthoDB" id="5894at2759"/>
<feature type="compositionally biased region" description="Acidic residues" evidence="4">
    <location>
        <begin position="364"/>
        <end position="393"/>
    </location>
</feature>
<dbReference type="SUPFAM" id="SSF57667">
    <property type="entry name" value="beta-beta-alpha zinc fingers"/>
    <property type="match status" value="1"/>
</dbReference>
<feature type="compositionally biased region" description="Basic residues" evidence="4">
    <location>
        <begin position="607"/>
        <end position="616"/>
    </location>
</feature>
<dbReference type="Pfam" id="PF12171">
    <property type="entry name" value="zf-C2H2_jaz"/>
    <property type="match status" value="1"/>
</dbReference>
<sequence length="616" mass="71071">MKTDYYVLLDVESTASDSELKKAYRRKALQYHPDKNHGNVEEATRIFAEIRLAYEVLSDAQERAWYDAHKSQILREDTDRFNSDDEEEYVDPDITGLTAEDVLKYFNPSLYSSVGIYQSASVLLNRLAAEEILAGRQQGLNGYHKFQDDDPNDTTNVKYPKFGDIQSDYATQVRDFYQVWSSFSTVKTFSWVDEYRYSQAGDRRTRRAMERENKKGRDTAKKEYNETIRKYISFLKKRDSRVKDGIAEMERQKKRKQQEDLLRQIEKDRQNNLDKQQFEIQNWQKVDDLEINEIERHFVSDNEDGNNKDVNADLEIIECVICDKEFKTAKQFESHEKSQKHIKAVKQLRWEMKQEGISLGIDAVSDESDFETADEDDVGEDDELDDLSDLGDDLDYDEELRKIEEELKSLQTNDIDLHGSEDEVEQSKENSPAEVEIDDAIDESEVSEVESIQEIKPKKLSKKEKKKQKYQNNNNNNNKPQALQLDHSDSEDKDEEDNELAKLAAALEKGDSIPIISTVDSDDDWGNNKKKAKKKRVRKQADGSETPKDMAGTPEPEDNAIKAPIDFEGAEKCAVCDEVFSSRNKLFKHVTKTGHAAPPKTVASKEKKGKKGKKRQ</sequence>
<dbReference type="InterPro" id="IPR018253">
    <property type="entry name" value="DnaJ_domain_CS"/>
</dbReference>
<gene>
    <name evidence="6" type="ORF">WICPIJ_001218</name>
</gene>
<reference evidence="6" key="1">
    <citation type="journal article" date="2021" name="Open Biol.">
        <title>Shared evolutionary footprints suggest mitochondrial oxidative damage underlies multiple complex I losses in fungi.</title>
        <authorList>
            <person name="Schikora-Tamarit M.A."/>
            <person name="Marcet-Houben M."/>
            <person name="Nosek J."/>
            <person name="Gabaldon T."/>
        </authorList>
    </citation>
    <scope>NUCLEOTIDE SEQUENCE</scope>
    <source>
        <strain evidence="6">CBS2887</strain>
    </source>
</reference>
<dbReference type="AlphaFoldDB" id="A0A9P8QDS0"/>
<dbReference type="InterPro" id="IPR013087">
    <property type="entry name" value="Znf_C2H2_type"/>
</dbReference>
<evidence type="ECO:0000313" key="7">
    <source>
        <dbReference type="Proteomes" id="UP000774326"/>
    </source>
</evidence>
<dbReference type="SMART" id="SM00355">
    <property type="entry name" value="ZnF_C2H2"/>
    <property type="match status" value="2"/>
</dbReference>
<feature type="compositionally biased region" description="Basic residues" evidence="4">
    <location>
        <begin position="458"/>
        <end position="469"/>
    </location>
</feature>
<dbReference type="GO" id="GO:0003676">
    <property type="term" value="F:nucleic acid binding"/>
    <property type="evidence" value="ECO:0007669"/>
    <property type="project" value="InterPro"/>
</dbReference>
<dbReference type="SMART" id="SM00271">
    <property type="entry name" value="DnaJ"/>
    <property type="match status" value="1"/>
</dbReference>
<name>A0A9P8QDS0_WICPI</name>
<dbReference type="PANTHER" id="PTHR44029">
    <property type="entry name" value="DNAJ HOMOLOG SUBFAMILY C MEMBER 21"/>
    <property type="match status" value="1"/>
</dbReference>
<feature type="region of interest" description="Disordered" evidence="4">
    <location>
        <begin position="361"/>
        <end position="393"/>
    </location>
</feature>
<evidence type="ECO:0000256" key="1">
    <source>
        <dbReference type="ARBA" id="ARBA00022723"/>
    </source>
</evidence>
<evidence type="ECO:0000256" key="3">
    <source>
        <dbReference type="ARBA" id="ARBA00022833"/>
    </source>
</evidence>
<dbReference type="Pfam" id="PF00226">
    <property type="entry name" value="DnaJ"/>
    <property type="match status" value="1"/>
</dbReference>
<dbReference type="Pfam" id="PF21884">
    <property type="entry name" value="ZUO1-like_ZHD"/>
    <property type="match status" value="1"/>
</dbReference>
<dbReference type="SMART" id="SM00451">
    <property type="entry name" value="ZnF_U1"/>
    <property type="match status" value="1"/>
</dbReference>
<feature type="region of interest" description="Disordered" evidence="4">
    <location>
        <begin position="589"/>
        <end position="616"/>
    </location>
</feature>
<dbReference type="FunFam" id="1.10.287.110:FF:000046">
    <property type="entry name" value="dnaJ homolog subfamily C member 21"/>
    <property type="match status" value="1"/>
</dbReference>
<dbReference type="CDD" id="cd06257">
    <property type="entry name" value="DnaJ"/>
    <property type="match status" value="1"/>
</dbReference>
<protein>
    <recommendedName>
        <fullName evidence="5">J domain-containing protein</fullName>
    </recommendedName>
</protein>
<proteinExistence type="predicted"/>
<accession>A0A9P8QDS0</accession>
<evidence type="ECO:0000256" key="2">
    <source>
        <dbReference type="ARBA" id="ARBA00022771"/>
    </source>
</evidence>
<dbReference type="GO" id="GO:0005737">
    <property type="term" value="C:cytoplasm"/>
    <property type="evidence" value="ECO:0007669"/>
    <property type="project" value="TreeGrafter"/>
</dbReference>
<comment type="caution">
    <text evidence="6">The sequence shown here is derived from an EMBL/GenBank/DDBJ whole genome shotgun (WGS) entry which is preliminary data.</text>
</comment>
<evidence type="ECO:0000256" key="4">
    <source>
        <dbReference type="SAM" id="MobiDB-lite"/>
    </source>
</evidence>
<dbReference type="InterPro" id="IPR051964">
    <property type="entry name" value="Chaperone_stress_response"/>
</dbReference>
<dbReference type="InterPro" id="IPR003604">
    <property type="entry name" value="Matrin/U1-like-C_Znf_C2H2"/>
</dbReference>
<keyword evidence="2" id="KW-0863">Zinc-finger</keyword>
<dbReference type="InterPro" id="IPR001623">
    <property type="entry name" value="DnaJ_domain"/>
</dbReference>
<dbReference type="SUPFAM" id="SSF46565">
    <property type="entry name" value="Chaperone J-domain"/>
    <property type="match status" value="1"/>
</dbReference>
<dbReference type="Gene3D" id="1.10.287.110">
    <property type="entry name" value="DnaJ domain"/>
    <property type="match status" value="1"/>
</dbReference>
<dbReference type="PROSITE" id="PS50076">
    <property type="entry name" value="DNAJ_2"/>
    <property type="match status" value="1"/>
</dbReference>
<dbReference type="Proteomes" id="UP000774326">
    <property type="component" value="Unassembled WGS sequence"/>
</dbReference>
<organism evidence="6 7">
    <name type="scientific">Wickerhamomyces pijperi</name>
    <name type="common">Yeast</name>
    <name type="synonym">Pichia pijperi</name>
    <dbReference type="NCBI Taxonomy" id="599730"/>
    <lineage>
        <taxon>Eukaryota</taxon>
        <taxon>Fungi</taxon>
        <taxon>Dikarya</taxon>
        <taxon>Ascomycota</taxon>
        <taxon>Saccharomycotina</taxon>
        <taxon>Saccharomycetes</taxon>
        <taxon>Phaffomycetales</taxon>
        <taxon>Wickerhamomycetaceae</taxon>
        <taxon>Wickerhamomyces</taxon>
    </lineage>
</organism>
<dbReference type="InterPro" id="IPR036236">
    <property type="entry name" value="Znf_C2H2_sf"/>
</dbReference>
<feature type="region of interest" description="Disordered" evidence="4">
    <location>
        <begin position="412"/>
        <end position="562"/>
    </location>
</feature>
<feature type="compositionally biased region" description="Basic and acidic residues" evidence="4">
    <location>
        <begin position="415"/>
        <end position="428"/>
    </location>
</feature>
<dbReference type="InterPro" id="IPR022755">
    <property type="entry name" value="Znf_C2H2_jaz"/>
</dbReference>
<dbReference type="PROSITE" id="PS00636">
    <property type="entry name" value="DNAJ_1"/>
    <property type="match status" value="1"/>
</dbReference>
<evidence type="ECO:0000259" key="5">
    <source>
        <dbReference type="PROSITE" id="PS50076"/>
    </source>
</evidence>
<feature type="compositionally biased region" description="Acidic residues" evidence="4">
    <location>
        <begin position="489"/>
        <end position="498"/>
    </location>
</feature>
<evidence type="ECO:0000313" key="6">
    <source>
        <dbReference type="EMBL" id="KAH3687795.1"/>
    </source>
</evidence>
<feature type="compositionally biased region" description="Acidic residues" evidence="4">
    <location>
        <begin position="435"/>
        <end position="448"/>
    </location>
</feature>
<keyword evidence="3" id="KW-0862">Zinc</keyword>